<evidence type="ECO:0000256" key="2">
    <source>
        <dbReference type="ARBA" id="ARBA00022435"/>
    </source>
</evidence>
<dbReference type="PANTHER" id="PTHR42902">
    <property type="entry name" value="MALATE SYNTHASE"/>
    <property type="match status" value="1"/>
</dbReference>
<comment type="catalytic activity">
    <reaction evidence="5">
        <text>glyoxylate + acetyl-CoA + H2O = (S)-malate + CoA + H(+)</text>
        <dbReference type="Rhea" id="RHEA:18181"/>
        <dbReference type="ChEBI" id="CHEBI:15377"/>
        <dbReference type="ChEBI" id="CHEBI:15378"/>
        <dbReference type="ChEBI" id="CHEBI:15589"/>
        <dbReference type="ChEBI" id="CHEBI:36655"/>
        <dbReference type="ChEBI" id="CHEBI:57287"/>
        <dbReference type="ChEBI" id="CHEBI:57288"/>
        <dbReference type="EC" id="2.3.3.9"/>
    </reaction>
</comment>
<feature type="domain" description="Malate synthase TIM barrel" evidence="7">
    <location>
        <begin position="159"/>
        <end position="397"/>
    </location>
</feature>
<dbReference type="Gene3D" id="1.20.1220.12">
    <property type="entry name" value="Malate synthase, domain III"/>
    <property type="match status" value="1"/>
</dbReference>
<evidence type="ECO:0000256" key="3">
    <source>
        <dbReference type="ARBA" id="ARBA00022532"/>
    </source>
</evidence>
<feature type="domain" description="Malate synthase C-terminal" evidence="8">
    <location>
        <begin position="403"/>
        <end position="513"/>
    </location>
</feature>
<dbReference type="Proteomes" id="UP001329430">
    <property type="component" value="Chromosome 5"/>
</dbReference>
<evidence type="ECO:0000256" key="5">
    <source>
        <dbReference type="ARBA" id="ARBA00047918"/>
    </source>
</evidence>
<dbReference type="EMBL" id="JAVRBK010000005">
    <property type="protein sequence ID" value="KAK5644183.1"/>
    <property type="molecule type" value="Genomic_DNA"/>
</dbReference>
<dbReference type="InterPro" id="IPR006252">
    <property type="entry name" value="Malate_synthA"/>
</dbReference>
<dbReference type="GO" id="GO:0005737">
    <property type="term" value="C:cytoplasm"/>
    <property type="evidence" value="ECO:0007669"/>
    <property type="project" value="TreeGrafter"/>
</dbReference>
<name>A0AAN7ZM34_9COLE</name>
<gene>
    <name evidence="9" type="ORF">RI129_008028</name>
</gene>
<dbReference type="Gene3D" id="3.20.20.360">
    <property type="entry name" value="Malate synthase, domain 3"/>
    <property type="match status" value="1"/>
</dbReference>
<dbReference type="Pfam" id="PF20659">
    <property type="entry name" value="MS_C"/>
    <property type="match status" value="1"/>
</dbReference>
<keyword evidence="2" id="KW-0329">Glyoxylate bypass</keyword>
<keyword evidence="4" id="KW-0808">Transferase</keyword>
<sequence>MIYKKPDYSLSQISVTDSPLHLGEAFEKLFTKNALDFVAQLIITFEDRIDQLHWGRLKRKVDIHLNGTLPHFSDRTPSWKIATLPGRLQNRRIDLGDVSPANTTHLTKALNANVQGVQVDFDDGHCPTWNNQIVGLYNVYQAVRGELYNVPKLDKLPILMFRPRAWNMTDHNVTIRGKKAPAPLVDFGLLMYHNAKIVYEHNCGPYFYLSKVENSVEAKLWNDIFVWSQRRLNLPYGTIKACVLIENILSAFEMDEILYELRDHSLGLNCGIWDYAASIICKLGHNPKFLLPDRNKYVNVDKHFLKQYMLLVIKTCHARGAPATCGMSALLNENSTVVEQVKLAKKKEIEMGADGFLVYDDTLVPYLNELWNKCCKHPNQTNKQIDVNISESDLLEIPSGGVTLTGLKHNVEVAILFIYNWLIGNGHFIYKGCVEDSATAEISRLQVWQWITHQVLIQDTVQIVDKAFIEQLTTDFLKNQNNNLMEQAANLFVEIVTMRYAPDYITTYLNDHIIFQQLHSKSALKAKL</sequence>
<dbReference type="AlphaFoldDB" id="A0AAN7ZM34"/>
<organism evidence="9 10">
    <name type="scientific">Pyrocoelia pectoralis</name>
    <dbReference type="NCBI Taxonomy" id="417401"/>
    <lineage>
        <taxon>Eukaryota</taxon>
        <taxon>Metazoa</taxon>
        <taxon>Ecdysozoa</taxon>
        <taxon>Arthropoda</taxon>
        <taxon>Hexapoda</taxon>
        <taxon>Insecta</taxon>
        <taxon>Pterygota</taxon>
        <taxon>Neoptera</taxon>
        <taxon>Endopterygota</taxon>
        <taxon>Coleoptera</taxon>
        <taxon>Polyphaga</taxon>
        <taxon>Elateriformia</taxon>
        <taxon>Elateroidea</taxon>
        <taxon>Lampyridae</taxon>
        <taxon>Lampyrinae</taxon>
        <taxon>Pyrocoelia</taxon>
    </lineage>
</organism>
<dbReference type="FunFam" id="3.20.20.360:FF:000001">
    <property type="entry name" value="Malate synthase"/>
    <property type="match status" value="1"/>
</dbReference>
<keyword evidence="10" id="KW-1185">Reference proteome</keyword>
<dbReference type="InterPro" id="IPR046363">
    <property type="entry name" value="MS_N_TIM-barrel_dom"/>
</dbReference>
<dbReference type="GO" id="GO:0006099">
    <property type="term" value="P:tricarboxylic acid cycle"/>
    <property type="evidence" value="ECO:0007669"/>
    <property type="project" value="UniProtKB-KW"/>
</dbReference>
<evidence type="ECO:0000313" key="10">
    <source>
        <dbReference type="Proteomes" id="UP001329430"/>
    </source>
</evidence>
<evidence type="ECO:0000256" key="4">
    <source>
        <dbReference type="ARBA" id="ARBA00022679"/>
    </source>
</evidence>
<feature type="active site" description="Proton donor" evidence="6">
    <location>
        <position position="436"/>
    </location>
</feature>
<evidence type="ECO:0000256" key="6">
    <source>
        <dbReference type="PIRSR" id="PIRSR001363-1"/>
    </source>
</evidence>
<evidence type="ECO:0000256" key="1">
    <source>
        <dbReference type="ARBA" id="ARBA00012636"/>
    </source>
</evidence>
<dbReference type="GO" id="GO:0004474">
    <property type="term" value="F:malate synthase activity"/>
    <property type="evidence" value="ECO:0007669"/>
    <property type="project" value="UniProtKB-EC"/>
</dbReference>
<dbReference type="InterPro" id="IPR011076">
    <property type="entry name" value="Malate_synth_sf"/>
</dbReference>
<proteinExistence type="predicted"/>
<dbReference type="FunFam" id="1.20.1220.12:FF:000001">
    <property type="entry name" value="Malate synthase"/>
    <property type="match status" value="1"/>
</dbReference>
<reference evidence="9 10" key="1">
    <citation type="journal article" date="2024" name="Insects">
        <title>An Improved Chromosome-Level Genome Assembly of the Firefly Pyrocoelia pectoralis.</title>
        <authorList>
            <person name="Fu X."/>
            <person name="Meyer-Rochow V.B."/>
            <person name="Ballantyne L."/>
            <person name="Zhu X."/>
        </authorList>
    </citation>
    <scope>NUCLEOTIDE SEQUENCE [LARGE SCALE GENOMIC DNA]</scope>
    <source>
        <strain evidence="9">XCY_ONT2</strain>
    </source>
</reference>
<feature type="active site" description="Proton acceptor" evidence="6">
    <location>
        <position position="162"/>
    </location>
</feature>
<dbReference type="InterPro" id="IPR048355">
    <property type="entry name" value="MS_C"/>
</dbReference>
<evidence type="ECO:0000259" key="8">
    <source>
        <dbReference type="Pfam" id="PF20659"/>
    </source>
</evidence>
<evidence type="ECO:0000313" key="9">
    <source>
        <dbReference type="EMBL" id="KAK5644183.1"/>
    </source>
</evidence>
<protein>
    <recommendedName>
        <fullName evidence="1">malate synthase</fullName>
        <ecNumber evidence="1">2.3.3.9</ecNumber>
    </recommendedName>
</protein>
<dbReference type="PANTHER" id="PTHR42902:SF2">
    <property type="entry name" value="MALATE SYNTHASE"/>
    <property type="match status" value="1"/>
</dbReference>
<dbReference type="Pfam" id="PF01274">
    <property type="entry name" value="MS_TIM-barrel"/>
    <property type="match status" value="1"/>
</dbReference>
<comment type="caution">
    <text evidence="9">The sequence shown here is derived from an EMBL/GenBank/DDBJ whole genome shotgun (WGS) entry which is preliminary data.</text>
</comment>
<dbReference type="PIRSF" id="PIRSF001363">
    <property type="entry name" value="Malate_synth"/>
    <property type="match status" value="1"/>
</dbReference>
<dbReference type="GO" id="GO:0006097">
    <property type="term" value="P:glyoxylate cycle"/>
    <property type="evidence" value="ECO:0007669"/>
    <property type="project" value="UniProtKB-KW"/>
</dbReference>
<dbReference type="InterPro" id="IPR001465">
    <property type="entry name" value="Malate_synthase_TIM"/>
</dbReference>
<dbReference type="SUPFAM" id="SSF51645">
    <property type="entry name" value="Malate synthase G"/>
    <property type="match status" value="1"/>
</dbReference>
<keyword evidence="3" id="KW-0816">Tricarboxylic acid cycle</keyword>
<dbReference type="EC" id="2.3.3.9" evidence="1"/>
<dbReference type="InterPro" id="IPR044856">
    <property type="entry name" value="Malate_synth_C_sf"/>
</dbReference>
<evidence type="ECO:0000259" key="7">
    <source>
        <dbReference type="Pfam" id="PF01274"/>
    </source>
</evidence>
<accession>A0AAN7ZM34</accession>